<dbReference type="AlphaFoldDB" id="A0A3B0UKA2"/>
<dbReference type="CDD" id="cd10446">
    <property type="entry name" value="GIY-YIG_unchar_1"/>
    <property type="match status" value="1"/>
</dbReference>
<dbReference type="EMBL" id="UOES01000446">
    <property type="protein sequence ID" value="VAW28733.1"/>
    <property type="molecule type" value="Genomic_DNA"/>
</dbReference>
<dbReference type="Pfam" id="PF01541">
    <property type="entry name" value="GIY-YIG"/>
    <property type="match status" value="1"/>
</dbReference>
<reference evidence="2" key="1">
    <citation type="submission" date="2018-06" db="EMBL/GenBank/DDBJ databases">
        <authorList>
            <person name="Zhirakovskaya E."/>
        </authorList>
    </citation>
    <scope>NUCLEOTIDE SEQUENCE</scope>
</reference>
<dbReference type="Gene3D" id="3.40.1440.10">
    <property type="entry name" value="GIY-YIG endonuclease"/>
    <property type="match status" value="1"/>
</dbReference>
<dbReference type="SUPFAM" id="SSF82771">
    <property type="entry name" value="GIY-YIG endonuclease"/>
    <property type="match status" value="1"/>
</dbReference>
<sequence>MNSIRLNDILKLENLNNTKIRFNLMFGGNWNPIEMFKNNEMETILGGHYWNYDKKKSYKLGQITVGFIRIKSNENLWLLFHIGKVTKDLNLQNAVGYEYETLTEYEKYFGRIIVRFKNKSQNMVRKAESVIDDCEIAQILPDVFDNDIFPGYDKVNISWNELSRVITKDTWKTALRNQKGVYLITDISNGKMYVGSAYGDEMILNRWKSYVKNGNGGNKELKKLEFEYIKENFRFSILDIFKSTTENEIIIERESWWKETLLSRKFGYNAN</sequence>
<name>A0A3B0UKA2_9ZZZZ</name>
<protein>
    <recommendedName>
        <fullName evidence="1">GIY-YIG domain-containing protein</fullName>
    </recommendedName>
</protein>
<evidence type="ECO:0000313" key="2">
    <source>
        <dbReference type="EMBL" id="VAW28733.1"/>
    </source>
</evidence>
<dbReference type="InterPro" id="IPR035901">
    <property type="entry name" value="GIY-YIG_endonuc_sf"/>
</dbReference>
<feature type="domain" description="GIY-YIG" evidence="1">
    <location>
        <begin position="177"/>
        <end position="270"/>
    </location>
</feature>
<accession>A0A3B0UKA2</accession>
<dbReference type="InterPro" id="IPR000305">
    <property type="entry name" value="GIY-YIG_endonuc"/>
</dbReference>
<organism evidence="2">
    <name type="scientific">hydrothermal vent metagenome</name>
    <dbReference type="NCBI Taxonomy" id="652676"/>
    <lineage>
        <taxon>unclassified sequences</taxon>
        <taxon>metagenomes</taxon>
        <taxon>ecological metagenomes</taxon>
    </lineage>
</organism>
<evidence type="ECO:0000259" key="1">
    <source>
        <dbReference type="PROSITE" id="PS50164"/>
    </source>
</evidence>
<dbReference type="PROSITE" id="PS50164">
    <property type="entry name" value="GIY_YIG"/>
    <property type="match status" value="1"/>
</dbReference>
<proteinExistence type="predicted"/>
<gene>
    <name evidence="2" type="ORF">MNBD_BACTEROID06-419</name>
</gene>